<reference evidence="2" key="1">
    <citation type="journal article" date="2020" name="mSystems">
        <title>Genome- and Community-Level Interaction Insights into Carbon Utilization and Element Cycling Functions of Hydrothermarchaeota in Hydrothermal Sediment.</title>
        <authorList>
            <person name="Zhou Z."/>
            <person name="Liu Y."/>
            <person name="Xu W."/>
            <person name="Pan J."/>
            <person name="Luo Z.H."/>
            <person name="Li M."/>
        </authorList>
    </citation>
    <scope>NUCLEOTIDE SEQUENCE [LARGE SCALE GENOMIC DNA]</scope>
    <source>
        <strain evidence="2">SpSt-658</strain>
    </source>
</reference>
<keyword evidence="1" id="KW-0812">Transmembrane</keyword>
<evidence type="ECO:0008006" key="3">
    <source>
        <dbReference type="Google" id="ProtNLM"/>
    </source>
</evidence>
<keyword evidence="1" id="KW-0472">Membrane</keyword>
<name>A0A7C4D0S2_9CREN</name>
<evidence type="ECO:0000256" key="1">
    <source>
        <dbReference type="SAM" id="Phobius"/>
    </source>
</evidence>
<dbReference type="AlphaFoldDB" id="A0A7C4D0S2"/>
<sequence length="181" mass="20928">MVKDGINYIIQNISVAILITLLIVAYINVIVICVPPPEGIREEIIESVTRIREVVSSLTIPQDRFMHMLQNELYIMMYIFIPVIGPINYIEIVTRYAWGIAITSHTNSDTISNLLMLMSTPTLYLHLLSYSLIMIEGNRILLDIVKKKYYLRVWLYHMFTLSIAISIMLLSITLEILLTFF</sequence>
<keyword evidence="1" id="KW-1133">Transmembrane helix</keyword>
<proteinExistence type="predicted"/>
<protein>
    <recommendedName>
        <fullName evidence="3">Stage II sporulation protein M</fullName>
    </recommendedName>
</protein>
<accession>A0A7C4D0S2</accession>
<gene>
    <name evidence="2" type="ORF">ENU31_03005</name>
</gene>
<organism evidence="2">
    <name type="scientific">Ignisphaera aggregans</name>
    <dbReference type="NCBI Taxonomy" id="334771"/>
    <lineage>
        <taxon>Archaea</taxon>
        <taxon>Thermoproteota</taxon>
        <taxon>Thermoprotei</taxon>
        <taxon>Desulfurococcales</taxon>
        <taxon>Desulfurococcaceae</taxon>
        <taxon>Ignisphaera</taxon>
    </lineage>
</organism>
<feature type="transmembrane region" description="Helical" evidence="1">
    <location>
        <begin position="154"/>
        <end position="178"/>
    </location>
</feature>
<evidence type="ECO:0000313" key="2">
    <source>
        <dbReference type="EMBL" id="HGM07361.1"/>
    </source>
</evidence>
<comment type="caution">
    <text evidence="2">The sequence shown here is derived from an EMBL/GenBank/DDBJ whole genome shotgun (WGS) entry which is preliminary data.</text>
</comment>
<feature type="transmembrane region" description="Helical" evidence="1">
    <location>
        <begin position="110"/>
        <end position="133"/>
    </location>
</feature>
<feature type="transmembrane region" description="Helical" evidence="1">
    <location>
        <begin position="12"/>
        <end position="34"/>
    </location>
</feature>
<dbReference type="EMBL" id="DTCA01000095">
    <property type="protein sequence ID" value="HGM07361.1"/>
    <property type="molecule type" value="Genomic_DNA"/>
</dbReference>
<feature type="transmembrane region" description="Helical" evidence="1">
    <location>
        <begin position="73"/>
        <end position="90"/>
    </location>
</feature>